<dbReference type="HOGENOM" id="CLU_3310040_0_0_9"/>
<dbReference type="AlphaFoldDB" id="D4JCF9"/>
<evidence type="ECO:0000313" key="2">
    <source>
        <dbReference type="Proteomes" id="UP000008801"/>
    </source>
</evidence>
<reference evidence="1 2" key="2">
    <citation type="submission" date="2010-03" db="EMBL/GenBank/DDBJ databases">
        <authorList>
            <person name="Pajon A."/>
        </authorList>
    </citation>
    <scope>NUCLEOTIDE SEQUENCE [LARGE SCALE GENOMIC DNA]</scope>
    <source>
        <strain evidence="1 2">T2-87</strain>
    </source>
</reference>
<name>D4JCF9_9FIRM</name>
<dbReference type="EMBL" id="FP929041">
    <property type="protein sequence ID" value="CBK87881.1"/>
    <property type="molecule type" value="Genomic_DNA"/>
</dbReference>
<gene>
    <name evidence="1" type="ORF">EC1_00830</name>
</gene>
<accession>D4JCF9</accession>
<dbReference type="Proteomes" id="UP000008801">
    <property type="component" value="Chromosome"/>
</dbReference>
<reference evidence="1 2" key="1">
    <citation type="submission" date="2010-03" db="EMBL/GenBank/DDBJ databases">
        <title>The genome sequence of Eubacterium cylindroides T2-87.</title>
        <authorList>
            <consortium name="metaHIT consortium -- http://www.metahit.eu/"/>
            <person name="Pajon A."/>
            <person name="Turner K."/>
            <person name="Parkhill J."/>
            <person name="Duncan S."/>
            <person name="Flint H."/>
        </authorList>
    </citation>
    <scope>NUCLEOTIDE SEQUENCE [LARGE SCALE GENOMIC DNA]</scope>
    <source>
        <strain evidence="1 2">T2-87</strain>
    </source>
</reference>
<evidence type="ECO:0000313" key="1">
    <source>
        <dbReference type="EMBL" id="CBK87881.1"/>
    </source>
</evidence>
<protein>
    <submittedName>
        <fullName evidence="1">Uncharacterized protein</fullName>
    </submittedName>
</protein>
<proteinExistence type="predicted"/>
<organism evidence="1 2">
    <name type="scientific">Faecalitalea cylindroides T2-87</name>
    <dbReference type="NCBI Taxonomy" id="717960"/>
    <lineage>
        <taxon>Bacteria</taxon>
        <taxon>Bacillati</taxon>
        <taxon>Bacillota</taxon>
        <taxon>Erysipelotrichia</taxon>
        <taxon>Erysipelotrichales</taxon>
        <taxon>Erysipelotrichaceae</taxon>
        <taxon>Faecalitalea</taxon>
    </lineage>
</organism>
<dbReference type="KEGG" id="euc:EC1_00830"/>
<sequence length="39" mass="4793">MKKRTFSFLLLHLYCQMKLYLFLIVEQMEVLQVGKKICR</sequence>